<reference evidence="2" key="1">
    <citation type="submission" date="2021-01" db="EMBL/GenBank/DDBJ databases">
        <title>Caligus Genome Assembly.</title>
        <authorList>
            <person name="Gallardo-Escarate C."/>
        </authorList>
    </citation>
    <scope>NUCLEOTIDE SEQUENCE [LARGE SCALE GENOMIC DNA]</scope>
</reference>
<protein>
    <submittedName>
        <fullName evidence="1">Uncharacterized protein</fullName>
    </submittedName>
</protein>
<proteinExistence type="predicted"/>
<accession>A0A7T8HM78</accession>
<sequence>MEIPDILPRFDGMKEKDVRARLEQMELAAKDLFDIDNMAKMIPFFMDGEAFEVFKPLTPEDK</sequence>
<dbReference type="EMBL" id="CP045892">
    <property type="protein sequence ID" value="QQP52005.1"/>
    <property type="molecule type" value="Genomic_DNA"/>
</dbReference>
<keyword evidence="2" id="KW-1185">Reference proteome</keyword>
<evidence type="ECO:0000313" key="2">
    <source>
        <dbReference type="Proteomes" id="UP000595437"/>
    </source>
</evidence>
<gene>
    <name evidence="1" type="ORF">FKW44_003992</name>
</gene>
<organism evidence="1 2">
    <name type="scientific">Caligus rogercresseyi</name>
    <name type="common">Sea louse</name>
    <dbReference type="NCBI Taxonomy" id="217165"/>
    <lineage>
        <taxon>Eukaryota</taxon>
        <taxon>Metazoa</taxon>
        <taxon>Ecdysozoa</taxon>
        <taxon>Arthropoda</taxon>
        <taxon>Crustacea</taxon>
        <taxon>Multicrustacea</taxon>
        <taxon>Hexanauplia</taxon>
        <taxon>Copepoda</taxon>
        <taxon>Siphonostomatoida</taxon>
        <taxon>Caligidae</taxon>
        <taxon>Caligus</taxon>
    </lineage>
</organism>
<dbReference type="Proteomes" id="UP000595437">
    <property type="component" value="Chromosome 3"/>
</dbReference>
<name>A0A7T8HM78_CALRO</name>
<evidence type="ECO:0000313" key="1">
    <source>
        <dbReference type="EMBL" id="QQP52005.1"/>
    </source>
</evidence>
<dbReference type="AlphaFoldDB" id="A0A7T8HM78"/>
<dbReference type="OrthoDB" id="3863715at2759"/>